<evidence type="ECO:0000256" key="1">
    <source>
        <dbReference type="SAM" id="MobiDB-lite"/>
    </source>
</evidence>
<accession>A0ABQ3X6S1</accession>
<keyword evidence="3" id="KW-1185">Reference proteome</keyword>
<dbReference type="PROSITE" id="PS51257">
    <property type="entry name" value="PROKAR_LIPOPROTEIN"/>
    <property type="match status" value="1"/>
</dbReference>
<proteinExistence type="predicted"/>
<reference evidence="2 3" key="1">
    <citation type="submission" date="2021-01" db="EMBL/GenBank/DDBJ databases">
        <title>Whole genome shotgun sequence of Actinoplanes couchii NBRC 106145.</title>
        <authorList>
            <person name="Komaki H."/>
            <person name="Tamura T."/>
        </authorList>
    </citation>
    <scope>NUCLEOTIDE SEQUENCE [LARGE SCALE GENOMIC DNA]</scope>
    <source>
        <strain evidence="2 3">NBRC 106145</strain>
    </source>
</reference>
<dbReference type="Proteomes" id="UP000612282">
    <property type="component" value="Unassembled WGS sequence"/>
</dbReference>
<gene>
    <name evidence="2" type="ORF">Aco03nite_026200</name>
</gene>
<comment type="caution">
    <text evidence="2">The sequence shown here is derived from an EMBL/GenBank/DDBJ whole genome shotgun (WGS) entry which is preliminary data.</text>
</comment>
<organism evidence="2 3">
    <name type="scientific">Actinoplanes couchii</name>
    <dbReference type="NCBI Taxonomy" id="403638"/>
    <lineage>
        <taxon>Bacteria</taxon>
        <taxon>Bacillati</taxon>
        <taxon>Actinomycetota</taxon>
        <taxon>Actinomycetes</taxon>
        <taxon>Micromonosporales</taxon>
        <taxon>Micromonosporaceae</taxon>
        <taxon>Actinoplanes</taxon>
    </lineage>
</organism>
<protein>
    <recommendedName>
        <fullName evidence="4">Lipoprotein</fullName>
    </recommendedName>
</protein>
<name>A0ABQ3X6S1_9ACTN</name>
<evidence type="ECO:0000313" key="3">
    <source>
        <dbReference type="Proteomes" id="UP000612282"/>
    </source>
</evidence>
<evidence type="ECO:0000313" key="2">
    <source>
        <dbReference type="EMBL" id="GID54216.1"/>
    </source>
</evidence>
<sequence>MMMQKRGTTMNKTMLAGLLALTTLTMTGCGQGPQRLDGAAAPHGVTAASSPTSPTPAPPSPSASATPSATPSKSVTAPATRRTTEPVFLGPDGYGTLKFGMTRAEAEATGLIKGYRTVDLGTTKCGRATLKATGGQLYFAADQGLITMFAAGGTRTPEGIRVGSTAKAVLTAYPDAELVYGTDPANDKLTVDLPGVARYHLDTRDGKVIHLSLSMDNIFTGSGCLE</sequence>
<feature type="compositionally biased region" description="Low complexity" evidence="1">
    <location>
        <begin position="62"/>
        <end position="80"/>
    </location>
</feature>
<feature type="region of interest" description="Disordered" evidence="1">
    <location>
        <begin position="32"/>
        <end position="88"/>
    </location>
</feature>
<evidence type="ECO:0008006" key="4">
    <source>
        <dbReference type="Google" id="ProtNLM"/>
    </source>
</evidence>
<dbReference type="EMBL" id="BOMG01000039">
    <property type="protein sequence ID" value="GID54216.1"/>
    <property type="molecule type" value="Genomic_DNA"/>
</dbReference>